<dbReference type="InterPro" id="IPR023198">
    <property type="entry name" value="PGP-like_dom2"/>
</dbReference>
<dbReference type="PANTHER" id="PTHR47478:SF1">
    <property type="entry name" value="PYRIMIDINE 5'-NUCLEOTIDASE YJJG"/>
    <property type="match status" value="1"/>
</dbReference>
<evidence type="ECO:0000313" key="2">
    <source>
        <dbReference type="Proteomes" id="UP000051886"/>
    </source>
</evidence>
<dbReference type="EMBL" id="JQCN01000001">
    <property type="protein sequence ID" value="KRO02775.1"/>
    <property type="molecule type" value="Genomic_DNA"/>
</dbReference>
<dbReference type="Gene3D" id="1.10.150.240">
    <property type="entry name" value="Putative phosphatase, domain 2"/>
    <property type="match status" value="1"/>
</dbReference>
<dbReference type="Gene3D" id="3.40.50.1000">
    <property type="entry name" value="HAD superfamily/HAD-like"/>
    <property type="match status" value="1"/>
</dbReference>
<protein>
    <submittedName>
        <fullName evidence="1">HAD superfamily hydrolase</fullName>
    </submittedName>
</protein>
<accession>A0A0R2LNC6</accession>
<keyword evidence="1" id="KW-0378">Hydrolase</keyword>
<gene>
    <name evidence="1" type="ORF">IV66_GL000201</name>
</gene>
<evidence type="ECO:0000313" key="1">
    <source>
        <dbReference type="EMBL" id="KRO02775.1"/>
    </source>
</evidence>
<dbReference type="InterPro" id="IPR052550">
    <property type="entry name" value="Pyrimidine_5'-ntase_YjjG"/>
</dbReference>
<dbReference type="AlphaFoldDB" id="A0A0R2LNC6"/>
<dbReference type="PANTHER" id="PTHR47478">
    <property type="match status" value="1"/>
</dbReference>
<dbReference type="Proteomes" id="UP000051886">
    <property type="component" value="Unassembled WGS sequence"/>
</dbReference>
<dbReference type="SUPFAM" id="SSF56784">
    <property type="entry name" value="HAD-like"/>
    <property type="match status" value="1"/>
</dbReference>
<name>A0A0R2LNC6_9LACO</name>
<dbReference type="RefSeq" id="WP_017868178.1">
    <property type="nucleotide sequence ID" value="NZ_BJYB01000001.1"/>
</dbReference>
<keyword evidence="2" id="KW-1185">Reference proteome</keyword>
<dbReference type="PATRIC" id="fig|449659.4.peg.199"/>
<dbReference type="STRING" id="449659.IV66_GL000201"/>
<dbReference type="InterPro" id="IPR041492">
    <property type="entry name" value="HAD_2"/>
</dbReference>
<reference evidence="1 2" key="1">
    <citation type="journal article" date="2015" name="Genome Announc.">
        <title>Expanding the biotechnology potential of lactobacilli through comparative genomics of 213 strains and associated genera.</title>
        <authorList>
            <person name="Sun Z."/>
            <person name="Harris H.M."/>
            <person name="McCann A."/>
            <person name="Guo C."/>
            <person name="Argimon S."/>
            <person name="Zhang W."/>
            <person name="Yang X."/>
            <person name="Jeffery I.B."/>
            <person name="Cooney J.C."/>
            <person name="Kagawa T.F."/>
            <person name="Liu W."/>
            <person name="Song Y."/>
            <person name="Salvetti E."/>
            <person name="Wrobel A."/>
            <person name="Rasinkangas P."/>
            <person name="Parkhill J."/>
            <person name="Rea M.C."/>
            <person name="O'Sullivan O."/>
            <person name="Ritari J."/>
            <person name="Douillard F.P."/>
            <person name="Paul Ross R."/>
            <person name="Yang R."/>
            <person name="Briner A.E."/>
            <person name="Felis G.E."/>
            <person name="de Vos W.M."/>
            <person name="Barrangou R."/>
            <person name="Klaenhammer T.R."/>
            <person name="Caufield P.W."/>
            <person name="Cui Y."/>
            <person name="Zhang H."/>
            <person name="O'Toole P.W."/>
        </authorList>
    </citation>
    <scope>NUCLEOTIDE SEQUENCE [LARGE SCALE GENOMIC DNA]</scope>
    <source>
        <strain evidence="1 2">NBRC 103219</strain>
    </source>
</reference>
<organism evidence="1 2">
    <name type="scientific">Ligilactobacillus pobuzihii</name>
    <dbReference type="NCBI Taxonomy" id="449659"/>
    <lineage>
        <taxon>Bacteria</taxon>
        <taxon>Bacillati</taxon>
        <taxon>Bacillota</taxon>
        <taxon>Bacilli</taxon>
        <taxon>Lactobacillales</taxon>
        <taxon>Lactobacillaceae</taxon>
        <taxon>Ligilactobacillus</taxon>
    </lineage>
</organism>
<comment type="caution">
    <text evidence="1">The sequence shown here is derived from an EMBL/GenBank/DDBJ whole genome shotgun (WGS) entry which is preliminary data.</text>
</comment>
<sequence length="194" mass="22352">MILDQSAKKAFNSFNQSLWKKLERKEITRTQLFEGRFHTFFKNYFHMEIDGNVCSAQYLSYLAHGHEEIDGASQILNDLFKVNKQILLATNGVFKTQIQRINDAQITHFFEHIFTSEKIGVEKPDPRFFEYLFAHSHALPAKTLIIGDSLSSDILGGINAGIDTAWFNPLSTQNFSQIKPKYQIENLSEIKQFT</sequence>
<dbReference type="InterPro" id="IPR036412">
    <property type="entry name" value="HAD-like_sf"/>
</dbReference>
<dbReference type="Pfam" id="PF13419">
    <property type="entry name" value="HAD_2"/>
    <property type="match status" value="1"/>
</dbReference>
<dbReference type="GO" id="GO:0016787">
    <property type="term" value="F:hydrolase activity"/>
    <property type="evidence" value="ECO:0007669"/>
    <property type="project" value="UniProtKB-KW"/>
</dbReference>
<dbReference type="InterPro" id="IPR023214">
    <property type="entry name" value="HAD_sf"/>
</dbReference>
<proteinExistence type="predicted"/>